<name>A0ABV4NWQ2_9GAMM</name>
<comment type="similarity">
    <text evidence="1">Belongs to the acetyl-CoA hydrolase/transferase family.</text>
</comment>
<dbReference type="Gene3D" id="3.40.1080.20">
    <property type="entry name" value="Acetyl-CoA hydrolase/transferase C-terminal domain"/>
    <property type="match status" value="1"/>
</dbReference>
<dbReference type="InterPro" id="IPR026888">
    <property type="entry name" value="AcetylCoA_hyd_C"/>
</dbReference>
<dbReference type="Proteomes" id="UP001569428">
    <property type="component" value="Unassembled WGS sequence"/>
</dbReference>
<dbReference type="Pfam" id="PF02550">
    <property type="entry name" value="AcetylCoA_hydro"/>
    <property type="match status" value="1"/>
</dbReference>
<dbReference type="PANTHER" id="PTHR21432">
    <property type="entry name" value="ACETYL-COA HYDROLASE-RELATED"/>
    <property type="match status" value="1"/>
</dbReference>
<sequence>MYDQIYQKKLRSADDAVDIIARNGNISFGMAVSQPPALLEAIGKRARAGGFESLRVYYLHAEKPANDFLLQYDLLNVIKPCPGFIGEKERALIKMGDAEGRKVIFYIPNSFSYLPSYFRQHIELDTFVVTVSPMDNSGNFSFGTNNDYTSSAARLAKKVIIEVNENMPRVFGDSDIHVSEVDAIVENHTPLLEICPRPPSDQSKKIASQCSDLIPDGATIQMGVGSVPDAMCTYIKDRKDLGIHSELLSPGMVELIKEGVATGKRKNINRRRHVFTLAMGNKAMYNFMDDNPTMESYPVDYVNNPSVISRNDNVISINTIIEMDLFGQVNAEQINNRQYGGPGGQNDFVRGAFLSNGGKSILAFESTAKGNTISKIVPRLSNIVTDLRIDTHYVCTEYGIVNLMGLTSSERTEHLINLAHPNFRPSLKDAAKAMHLI</sequence>
<dbReference type="Gene3D" id="3.40.1080.10">
    <property type="entry name" value="Glutaconate Coenzyme A-transferase"/>
    <property type="match status" value="1"/>
</dbReference>
<dbReference type="Gene3D" id="3.30.750.70">
    <property type="entry name" value="4-hydroxybutyrate coenzyme like domains"/>
    <property type="match status" value="1"/>
</dbReference>
<dbReference type="InterPro" id="IPR046433">
    <property type="entry name" value="ActCoA_hydro"/>
</dbReference>
<keyword evidence="2" id="KW-0808">Transferase</keyword>
<keyword evidence="5" id="KW-0378">Hydrolase</keyword>
<keyword evidence="6" id="KW-1185">Reference proteome</keyword>
<dbReference type="InterPro" id="IPR003702">
    <property type="entry name" value="ActCoA_hydro_N"/>
</dbReference>
<evidence type="ECO:0000313" key="6">
    <source>
        <dbReference type="Proteomes" id="UP001569428"/>
    </source>
</evidence>
<dbReference type="RefSeq" id="WP_371837756.1">
    <property type="nucleotide sequence ID" value="NZ_JBGMEK010000005.1"/>
</dbReference>
<evidence type="ECO:0000259" key="4">
    <source>
        <dbReference type="Pfam" id="PF13336"/>
    </source>
</evidence>
<dbReference type="EMBL" id="JBGMEK010000005">
    <property type="protein sequence ID" value="MFA0810148.1"/>
    <property type="molecule type" value="Genomic_DNA"/>
</dbReference>
<dbReference type="InterPro" id="IPR037171">
    <property type="entry name" value="NagB/RpiA_transferase-like"/>
</dbReference>
<reference evidence="5 6" key="1">
    <citation type="submission" date="2024-08" db="EMBL/GenBank/DDBJ databases">
        <authorList>
            <person name="Ishaq N."/>
        </authorList>
    </citation>
    <scope>NUCLEOTIDE SEQUENCE [LARGE SCALE GENOMIC DNA]</scope>
    <source>
        <strain evidence="5 6">DSM 18651</strain>
    </source>
</reference>
<evidence type="ECO:0000259" key="3">
    <source>
        <dbReference type="Pfam" id="PF02550"/>
    </source>
</evidence>
<comment type="caution">
    <text evidence="5">The sequence shown here is derived from an EMBL/GenBank/DDBJ whole genome shotgun (WGS) entry which is preliminary data.</text>
</comment>
<feature type="domain" description="Acetyl-CoA hydrolase/transferase C-terminal" evidence="4">
    <location>
        <begin position="280"/>
        <end position="431"/>
    </location>
</feature>
<proteinExistence type="inferred from homology"/>
<dbReference type="Pfam" id="PF13336">
    <property type="entry name" value="AcetylCoA_hyd_C"/>
    <property type="match status" value="1"/>
</dbReference>
<protein>
    <submittedName>
        <fullName evidence="5">Acetyl-CoA hydrolase/transferase family protein</fullName>
    </submittedName>
</protein>
<feature type="domain" description="Acetyl-CoA hydrolase/transferase N-terminal" evidence="3">
    <location>
        <begin position="4"/>
        <end position="188"/>
    </location>
</feature>
<organism evidence="5 6">
    <name type="scientific">Microbulbifer epialgicus</name>
    <dbReference type="NCBI Taxonomy" id="393907"/>
    <lineage>
        <taxon>Bacteria</taxon>
        <taxon>Pseudomonadati</taxon>
        <taxon>Pseudomonadota</taxon>
        <taxon>Gammaproteobacteria</taxon>
        <taxon>Cellvibrionales</taxon>
        <taxon>Microbulbiferaceae</taxon>
        <taxon>Microbulbifer</taxon>
    </lineage>
</organism>
<dbReference type="GO" id="GO:0016787">
    <property type="term" value="F:hydrolase activity"/>
    <property type="evidence" value="ECO:0007669"/>
    <property type="project" value="UniProtKB-KW"/>
</dbReference>
<evidence type="ECO:0000256" key="2">
    <source>
        <dbReference type="ARBA" id="ARBA00022679"/>
    </source>
</evidence>
<accession>A0ABV4NWQ2</accession>
<evidence type="ECO:0000256" key="1">
    <source>
        <dbReference type="ARBA" id="ARBA00009632"/>
    </source>
</evidence>
<gene>
    <name evidence="5" type="ORF">ACCI49_04380</name>
</gene>
<dbReference type="InterPro" id="IPR038460">
    <property type="entry name" value="AcetylCoA_hyd_C_sf"/>
</dbReference>
<dbReference type="SUPFAM" id="SSF100950">
    <property type="entry name" value="NagB/RpiA/CoA transferase-like"/>
    <property type="match status" value="2"/>
</dbReference>
<evidence type="ECO:0000313" key="5">
    <source>
        <dbReference type="EMBL" id="MFA0810148.1"/>
    </source>
</evidence>
<dbReference type="PANTHER" id="PTHR21432:SF20">
    <property type="entry name" value="ACETYL-COA HYDROLASE"/>
    <property type="match status" value="1"/>
</dbReference>